<protein>
    <submittedName>
        <fullName evidence="5">PCI domain-containing protein</fullName>
    </submittedName>
</protein>
<dbReference type="PROSITE" id="PS51257">
    <property type="entry name" value="PROKAR_LIPOPROTEIN"/>
    <property type="match status" value="1"/>
</dbReference>
<dbReference type="EMBL" id="MPDP01000096">
    <property type="protein sequence ID" value="KAK1481833.1"/>
    <property type="molecule type" value="Genomic_DNA"/>
</dbReference>
<comment type="caution">
    <text evidence="5">The sequence shown here is derived from an EMBL/GenBank/DDBJ whole genome shotgun (WGS) entry which is preliminary data.</text>
</comment>
<feature type="compositionally biased region" description="Acidic residues" evidence="3">
    <location>
        <begin position="444"/>
        <end position="461"/>
    </location>
</feature>
<evidence type="ECO:0000313" key="6">
    <source>
        <dbReference type="Proteomes" id="UP001239213"/>
    </source>
</evidence>
<dbReference type="GO" id="GO:0008180">
    <property type="term" value="C:COP9 signalosome"/>
    <property type="evidence" value="ECO:0007669"/>
    <property type="project" value="UniProtKB-KW"/>
</dbReference>
<dbReference type="InterPro" id="IPR000717">
    <property type="entry name" value="PCI_dom"/>
</dbReference>
<name>A0AAI9VCR5_9PEZI</name>
<feature type="region of interest" description="Disordered" evidence="3">
    <location>
        <begin position="95"/>
        <end position="117"/>
    </location>
</feature>
<accession>A0AAI9VCR5</accession>
<feature type="compositionally biased region" description="Polar residues" evidence="3">
    <location>
        <begin position="95"/>
        <end position="107"/>
    </location>
</feature>
<dbReference type="PROSITE" id="PS50250">
    <property type="entry name" value="PCI"/>
    <property type="match status" value="1"/>
</dbReference>
<dbReference type="PANTHER" id="PTHR15350:SF5">
    <property type="entry name" value="COP9 SIGNALOSOME COMPLEX SUBUNIT 7"/>
    <property type="match status" value="1"/>
</dbReference>
<evidence type="ECO:0000259" key="4">
    <source>
        <dbReference type="PROSITE" id="PS50250"/>
    </source>
</evidence>
<dbReference type="Pfam" id="PF22061">
    <property type="entry name" value="CSN7_HB_subdom"/>
    <property type="match status" value="1"/>
</dbReference>
<reference evidence="5" key="1">
    <citation type="submission" date="2016-11" db="EMBL/GenBank/DDBJ databases">
        <title>The genome sequence of Colletotrichum cuscutae.</title>
        <authorList>
            <person name="Baroncelli R."/>
        </authorList>
    </citation>
    <scope>NUCLEOTIDE SEQUENCE</scope>
    <source>
        <strain evidence="5">IMI 304802</strain>
    </source>
</reference>
<evidence type="ECO:0000256" key="2">
    <source>
        <dbReference type="ARBA" id="ARBA00022790"/>
    </source>
</evidence>
<evidence type="ECO:0000313" key="5">
    <source>
        <dbReference type="EMBL" id="KAK1481833.1"/>
    </source>
</evidence>
<keyword evidence="6" id="KW-1185">Reference proteome</keyword>
<feature type="compositionally biased region" description="Polar residues" evidence="3">
    <location>
        <begin position="428"/>
        <end position="443"/>
    </location>
</feature>
<sequence length="472" mass="50344">MAPGQRRASIPIPVSGPAGAGCPIRPQLKVRLENACLRCVDPTSTLPGAPGHTLPRATKAPDLCGSVPIRSCSGPVWTGTSNESDTSFVLSTISKGNTPQTNQTPFASSHPYDLPTSDDTTERYGSILRKRPSFSASSRPIPSELDQPTFSLVNPTPHCAIAALTMEQTKALNALEPFLALSKSATSPRAAADLVTRATSNPNTFLFTELLETPQIQALAQSPDFEPHLRLLELFSHGTYATYQSASASGLPQLNDAQTLKLRQLSLLTLARDRSNLTYAALQSALGLPSTRAVEDLVISAIYAGLLDATLDPHRQVVQVNSLAALRDLAPGAVPPMIAALRAWSSRCESTLGDLESQIAGIRNAAARRQREKAAQDARLAKLVEDVKKDPETGGAGGAGGRKLAVGHAQHGGSSSGERVGGFLGHTSRAQRYNKRGSTSMMDNTEEIDDEAMDVDEEDDEQEKKRASRRKL</sequence>
<dbReference type="Proteomes" id="UP001239213">
    <property type="component" value="Unassembled WGS sequence"/>
</dbReference>
<keyword evidence="2" id="KW-0736">Signalosome</keyword>
<dbReference type="Pfam" id="PF01399">
    <property type="entry name" value="PCI"/>
    <property type="match status" value="1"/>
</dbReference>
<proteinExistence type="inferred from homology"/>
<gene>
    <name evidence="5" type="ORF">CCUS01_15939</name>
</gene>
<dbReference type="InterPro" id="IPR045237">
    <property type="entry name" value="COPS7/eIF3m"/>
</dbReference>
<dbReference type="SMART" id="SM00088">
    <property type="entry name" value="PINT"/>
    <property type="match status" value="1"/>
</dbReference>
<feature type="domain" description="PCI" evidence="4">
    <location>
        <begin position="167"/>
        <end position="325"/>
    </location>
</feature>
<organism evidence="5 6">
    <name type="scientific">Colletotrichum cuscutae</name>
    <dbReference type="NCBI Taxonomy" id="1209917"/>
    <lineage>
        <taxon>Eukaryota</taxon>
        <taxon>Fungi</taxon>
        <taxon>Dikarya</taxon>
        <taxon>Ascomycota</taxon>
        <taxon>Pezizomycotina</taxon>
        <taxon>Sordariomycetes</taxon>
        <taxon>Hypocreomycetidae</taxon>
        <taxon>Glomerellales</taxon>
        <taxon>Glomerellaceae</taxon>
        <taxon>Colletotrichum</taxon>
        <taxon>Colletotrichum acutatum species complex</taxon>
    </lineage>
</organism>
<evidence type="ECO:0000256" key="3">
    <source>
        <dbReference type="SAM" id="MobiDB-lite"/>
    </source>
</evidence>
<evidence type="ECO:0000256" key="1">
    <source>
        <dbReference type="ARBA" id="ARBA00008482"/>
    </source>
</evidence>
<dbReference type="AlphaFoldDB" id="A0AAI9VCR5"/>
<comment type="similarity">
    <text evidence="1">Belongs to the CSN7/EIF3M family. CSN7 subfamily.</text>
</comment>
<dbReference type="PANTHER" id="PTHR15350">
    <property type="entry name" value="COP9 SIGNALOSOME COMPLEX SUBUNIT 7/DENDRITIC CELL PROTEIN GA17"/>
    <property type="match status" value="1"/>
</dbReference>
<feature type="region of interest" description="Disordered" evidence="3">
    <location>
        <begin position="385"/>
        <end position="472"/>
    </location>
</feature>